<dbReference type="EMBL" id="JAGGKP010000007">
    <property type="protein sequence ID" value="MBP1937804.1"/>
    <property type="molecule type" value="Genomic_DNA"/>
</dbReference>
<dbReference type="Proteomes" id="UP001519273">
    <property type="component" value="Unassembled WGS sequence"/>
</dbReference>
<gene>
    <name evidence="2" type="ORF">J2Z20_002719</name>
</gene>
<evidence type="ECO:0000256" key="1">
    <source>
        <dbReference type="SAM" id="Phobius"/>
    </source>
</evidence>
<organism evidence="2 3">
    <name type="scientific">Paenibacillus sediminis</name>
    <dbReference type="NCBI Taxonomy" id="664909"/>
    <lineage>
        <taxon>Bacteria</taxon>
        <taxon>Bacillati</taxon>
        <taxon>Bacillota</taxon>
        <taxon>Bacilli</taxon>
        <taxon>Bacillales</taxon>
        <taxon>Paenibacillaceae</taxon>
        <taxon>Paenibacillus</taxon>
    </lineage>
</organism>
<dbReference type="RefSeq" id="WP_209851102.1">
    <property type="nucleotide sequence ID" value="NZ_CBCRVE010000004.1"/>
</dbReference>
<feature type="transmembrane region" description="Helical" evidence="1">
    <location>
        <begin position="73"/>
        <end position="97"/>
    </location>
</feature>
<keyword evidence="1" id="KW-0472">Membrane</keyword>
<protein>
    <submittedName>
        <fullName evidence="2">Succinate dehydrogenase hydrophobic anchor subunit</fullName>
    </submittedName>
</protein>
<name>A0ABS4H5J0_9BACL</name>
<accession>A0ABS4H5J0</accession>
<feature type="transmembrane region" description="Helical" evidence="1">
    <location>
        <begin position="117"/>
        <end position="140"/>
    </location>
</feature>
<keyword evidence="1" id="KW-1133">Transmembrane helix</keyword>
<evidence type="ECO:0000313" key="2">
    <source>
        <dbReference type="EMBL" id="MBP1937804.1"/>
    </source>
</evidence>
<reference evidence="2 3" key="1">
    <citation type="submission" date="2021-03" db="EMBL/GenBank/DDBJ databases">
        <title>Genomic Encyclopedia of Type Strains, Phase IV (KMG-IV): sequencing the most valuable type-strain genomes for metagenomic binning, comparative biology and taxonomic classification.</title>
        <authorList>
            <person name="Goeker M."/>
        </authorList>
    </citation>
    <scope>NUCLEOTIDE SEQUENCE [LARGE SCALE GENOMIC DNA]</scope>
    <source>
        <strain evidence="2 3">DSM 23491</strain>
    </source>
</reference>
<keyword evidence="1" id="KW-0812">Transmembrane</keyword>
<evidence type="ECO:0000313" key="3">
    <source>
        <dbReference type="Proteomes" id="UP001519273"/>
    </source>
</evidence>
<comment type="caution">
    <text evidence="2">The sequence shown here is derived from an EMBL/GenBank/DDBJ whole genome shotgun (WGS) entry which is preliminary data.</text>
</comment>
<keyword evidence="3" id="KW-1185">Reference proteome</keyword>
<sequence>MNQVLMFLHILGALSMGFYIVLPFIIGKLGSMSLAAQEGAIATVSQLNRIAQFGLVVQLLTGGYLMTQGTYSVPWMIVVTLLFLAISAIGGIMGKPLRNILKGIQEKKEEPSETGKIRTLSALLTICFVVIVFFMVYSTII</sequence>
<proteinExistence type="predicted"/>
<feature type="transmembrane region" description="Helical" evidence="1">
    <location>
        <begin position="6"/>
        <end position="26"/>
    </location>
</feature>